<dbReference type="AlphaFoldDB" id="G8H2S2"/>
<keyword evidence="1" id="KW-0371">Homeobox</keyword>
<protein>
    <submittedName>
        <fullName evidence="1">Homeodomain transcription factor HD2</fullName>
    </submittedName>
</protein>
<organism evidence="1">
    <name type="scientific">Rhodotorula graminis</name>
    <name type="common">Yeast</name>
    <dbReference type="NCBI Taxonomy" id="29898"/>
    <lineage>
        <taxon>Eukaryota</taxon>
        <taxon>Fungi</taxon>
        <taxon>Dikarya</taxon>
        <taxon>Basidiomycota</taxon>
        <taxon>Pucciniomycotina</taxon>
        <taxon>Microbotryomycetes</taxon>
        <taxon>Sporidiobolales</taxon>
        <taxon>Sporidiobolaceae</taxon>
        <taxon>Rhodotorula</taxon>
    </lineage>
</organism>
<accession>G8H2S2</accession>
<dbReference type="GO" id="GO:0003677">
    <property type="term" value="F:DNA binding"/>
    <property type="evidence" value="ECO:0007669"/>
    <property type="project" value="UniProtKB-KW"/>
</dbReference>
<proteinExistence type="predicted"/>
<dbReference type="EMBL" id="JN246634">
    <property type="protein sequence ID" value="AER30280.1"/>
    <property type="molecule type" value="Genomic_DNA"/>
</dbReference>
<feature type="non-terminal residue" evidence="1">
    <location>
        <position position="137"/>
    </location>
</feature>
<sequence>MSSSAYAALADGAARLLSNPHLKRLDSPRAALSLPTIPLPPLPPDASGLESELCGLGCSTRAGWQLKELYEDACRQLARHCRTALATQLSQLCSTFDAGEAAECAQWQQTMASAVVGHFQTSSVHMRRRLIDDVRSA</sequence>
<gene>
    <name evidence="1" type="primary">HD2</name>
</gene>
<evidence type="ECO:0000313" key="1">
    <source>
        <dbReference type="EMBL" id="AER30280.1"/>
    </source>
</evidence>
<keyword evidence="1" id="KW-0238">DNA-binding</keyword>
<reference evidence="1" key="1">
    <citation type="journal article" date="2011" name="BMC Evol. Biol.">
        <title>Evidence for maintenance of sex determinants but not of sexual stages in red yeasts, a group of early diverged basidiomycetes.</title>
        <authorList>
            <person name="Coelho M.A."/>
            <person name="Goncalves P."/>
            <person name="Sampaio J.P."/>
        </authorList>
    </citation>
    <scope>NUCLEOTIDE SEQUENCE</scope>
    <source>
        <strain evidence="1">AJ 130</strain>
    </source>
</reference>
<name>G8H2S2_RHOGR</name>